<dbReference type="Proteomes" id="UP000008177">
    <property type="component" value="Unplaced contigs"/>
</dbReference>
<evidence type="ECO:0000313" key="2">
    <source>
        <dbReference type="Proteomes" id="UP000008177"/>
    </source>
</evidence>
<accession>G2XXK6</accession>
<dbReference type="AlphaFoldDB" id="G2XXK6"/>
<dbReference type="InParanoid" id="G2XXK6"/>
<gene>
    <name evidence="1" type="ORF">BofuT4_uP007620.1</name>
</gene>
<reference evidence="2" key="1">
    <citation type="journal article" date="2011" name="PLoS Genet.">
        <title>Genomic analysis of the necrotrophic fungal pathogens Sclerotinia sclerotiorum and Botrytis cinerea.</title>
        <authorList>
            <person name="Amselem J."/>
            <person name="Cuomo C.A."/>
            <person name="van Kan J.A."/>
            <person name="Viaud M."/>
            <person name="Benito E.P."/>
            <person name="Couloux A."/>
            <person name="Coutinho P.M."/>
            <person name="de Vries R.P."/>
            <person name="Dyer P.S."/>
            <person name="Fillinger S."/>
            <person name="Fournier E."/>
            <person name="Gout L."/>
            <person name="Hahn M."/>
            <person name="Kohn L."/>
            <person name="Lapalu N."/>
            <person name="Plummer K.M."/>
            <person name="Pradier J.M."/>
            <person name="Quevillon E."/>
            <person name="Sharon A."/>
            <person name="Simon A."/>
            <person name="ten Have A."/>
            <person name="Tudzynski B."/>
            <person name="Tudzynski P."/>
            <person name="Wincker P."/>
            <person name="Andrew M."/>
            <person name="Anthouard V."/>
            <person name="Beever R.E."/>
            <person name="Beffa R."/>
            <person name="Benoit I."/>
            <person name="Bouzid O."/>
            <person name="Brault B."/>
            <person name="Chen Z."/>
            <person name="Choquer M."/>
            <person name="Collemare J."/>
            <person name="Cotton P."/>
            <person name="Danchin E.G."/>
            <person name="Da Silva C."/>
            <person name="Gautier A."/>
            <person name="Giraud C."/>
            <person name="Giraud T."/>
            <person name="Gonzalez C."/>
            <person name="Grossetete S."/>
            <person name="Guldener U."/>
            <person name="Henrissat B."/>
            <person name="Howlett B.J."/>
            <person name="Kodira C."/>
            <person name="Kretschmer M."/>
            <person name="Lappartient A."/>
            <person name="Leroch M."/>
            <person name="Levis C."/>
            <person name="Mauceli E."/>
            <person name="Neuveglise C."/>
            <person name="Oeser B."/>
            <person name="Pearson M."/>
            <person name="Poulain J."/>
            <person name="Poussereau N."/>
            <person name="Quesneville H."/>
            <person name="Rascle C."/>
            <person name="Schumacher J."/>
            <person name="Segurens B."/>
            <person name="Sexton A."/>
            <person name="Silva E."/>
            <person name="Sirven C."/>
            <person name="Soanes D.M."/>
            <person name="Talbot N.J."/>
            <person name="Templeton M."/>
            <person name="Yandava C."/>
            <person name="Yarden O."/>
            <person name="Zeng Q."/>
            <person name="Rollins J.A."/>
            <person name="Lebrun M.H."/>
            <person name="Dickman M."/>
        </authorList>
    </citation>
    <scope>NUCLEOTIDE SEQUENCE [LARGE SCALE GENOMIC DNA]</scope>
    <source>
        <strain evidence="2">T4</strain>
    </source>
</reference>
<evidence type="ECO:0000313" key="1">
    <source>
        <dbReference type="EMBL" id="CCD45045.1"/>
    </source>
</evidence>
<organism evidence="1 2">
    <name type="scientific">Botryotinia fuckeliana (strain T4)</name>
    <name type="common">Noble rot fungus</name>
    <name type="synonym">Botrytis cinerea</name>
    <dbReference type="NCBI Taxonomy" id="999810"/>
    <lineage>
        <taxon>Eukaryota</taxon>
        <taxon>Fungi</taxon>
        <taxon>Dikarya</taxon>
        <taxon>Ascomycota</taxon>
        <taxon>Pezizomycotina</taxon>
        <taxon>Leotiomycetes</taxon>
        <taxon>Helotiales</taxon>
        <taxon>Sclerotiniaceae</taxon>
        <taxon>Botrytis</taxon>
    </lineage>
</organism>
<dbReference type="HOGENOM" id="CLU_2605748_0_0_1"/>
<dbReference type="EMBL" id="FQ790275">
    <property type="protein sequence ID" value="CCD45045.1"/>
    <property type="molecule type" value="Genomic_DNA"/>
</dbReference>
<protein>
    <submittedName>
        <fullName evidence="1">Uncharacterized protein</fullName>
    </submittedName>
</protein>
<name>G2XXK6_BOTF4</name>
<sequence>MAAHLHHPSLHPRQLFRRIYSHSVYPYGKRTGQFVNQRSDLPLSSKPNVITHVIMRSTVGIHEGPYKNRDTCLYMHVDA</sequence>
<proteinExistence type="predicted"/>